<name>A0ABW7V552_STROI</name>
<accession>A0ABW7V552</accession>
<dbReference type="EMBL" id="JBIRWM010000003">
    <property type="protein sequence ID" value="MFI2155825.1"/>
    <property type="molecule type" value="Genomic_DNA"/>
</dbReference>
<dbReference type="Proteomes" id="UP001611397">
    <property type="component" value="Unassembled WGS sequence"/>
</dbReference>
<evidence type="ECO:0000313" key="3">
    <source>
        <dbReference type="Proteomes" id="UP001611397"/>
    </source>
</evidence>
<reference evidence="2 3" key="1">
    <citation type="submission" date="2024-10" db="EMBL/GenBank/DDBJ databases">
        <title>The Natural Products Discovery Center: Release of the First 8490 Sequenced Strains for Exploring Actinobacteria Biosynthetic Diversity.</title>
        <authorList>
            <person name="Kalkreuter E."/>
            <person name="Kautsar S.A."/>
            <person name="Yang D."/>
            <person name="Bader C.D."/>
            <person name="Teijaro C.N."/>
            <person name="Fluegel L."/>
            <person name="Davis C.M."/>
            <person name="Simpson J.R."/>
            <person name="Lauterbach L."/>
            <person name="Steele A.D."/>
            <person name="Gui C."/>
            <person name="Meng S."/>
            <person name="Li G."/>
            <person name="Viehrig K."/>
            <person name="Ye F."/>
            <person name="Su P."/>
            <person name="Kiefer A.F."/>
            <person name="Nichols A."/>
            <person name="Cepeda A.J."/>
            <person name="Yan W."/>
            <person name="Fan B."/>
            <person name="Jiang Y."/>
            <person name="Adhikari A."/>
            <person name="Zheng C.-J."/>
            <person name="Schuster L."/>
            <person name="Cowan T.M."/>
            <person name="Smanski M.J."/>
            <person name="Chevrette M.G."/>
            <person name="De Carvalho L.P.S."/>
            <person name="Shen B."/>
        </authorList>
    </citation>
    <scope>NUCLEOTIDE SEQUENCE [LARGE SCALE GENOMIC DNA]</scope>
    <source>
        <strain evidence="2 3">NPDC020295</strain>
    </source>
</reference>
<feature type="region of interest" description="Disordered" evidence="1">
    <location>
        <begin position="26"/>
        <end position="47"/>
    </location>
</feature>
<dbReference type="RefSeq" id="WP_244218258.1">
    <property type="nucleotide sequence ID" value="NZ_JBIRUT010000005.1"/>
</dbReference>
<organism evidence="2 3">
    <name type="scientific">Streptomyces olivaceoviridis</name>
    <name type="common">Streptomyces corchorusii</name>
    <dbReference type="NCBI Taxonomy" id="1921"/>
    <lineage>
        <taxon>Bacteria</taxon>
        <taxon>Bacillati</taxon>
        <taxon>Actinomycetota</taxon>
        <taxon>Actinomycetes</taxon>
        <taxon>Kitasatosporales</taxon>
        <taxon>Streptomycetaceae</taxon>
        <taxon>Streptomyces</taxon>
    </lineage>
</organism>
<gene>
    <name evidence="2" type="ORF">ACH49L_09025</name>
</gene>
<sequence length="47" mass="5068">MVSPAHRTTAGLLPLADLTDEELAEVYAPERDPVPGTRPGRHSSTVR</sequence>
<keyword evidence="3" id="KW-1185">Reference proteome</keyword>
<protein>
    <submittedName>
        <fullName evidence="2">Uncharacterized protein</fullName>
    </submittedName>
</protein>
<comment type="caution">
    <text evidence="2">The sequence shown here is derived from an EMBL/GenBank/DDBJ whole genome shotgun (WGS) entry which is preliminary data.</text>
</comment>
<evidence type="ECO:0000313" key="2">
    <source>
        <dbReference type="EMBL" id="MFI2155825.1"/>
    </source>
</evidence>
<proteinExistence type="predicted"/>
<evidence type="ECO:0000256" key="1">
    <source>
        <dbReference type="SAM" id="MobiDB-lite"/>
    </source>
</evidence>